<keyword evidence="1" id="KW-0732">Signal</keyword>
<evidence type="ECO:0000313" key="3">
    <source>
        <dbReference type="Proteomes" id="UP000600139"/>
    </source>
</evidence>
<dbReference type="Proteomes" id="UP000600139">
    <property type="component" value="Unassembled WGS sequence"/>
</dbReference>
<reference evidence="2" key="1">
    <citation type="submission" date="2021-01" db="EMBL/GenBank/DDBJ databases">
        <title>Modified the classification status of verrucomicrobia.</title>
        <authorList>
            <person name="Feng X."/>
        </authorList>
    </citation>
    <scope>NUCLEOTIDE SEQUENCE</scope>
    <source>
        <strain evidence="2">JCM 18052</strain>
    </source>
</reference>
<keyword evidence="3" id="KW-1185">Reference proteome</keyword>
<sequence>MMRAWNAAAMFVLVSASLVRAAGLEFAELRKETRAAIDAKSVIVDFPFINKNGRPVTITKSDAKCSCLTVQISGGKFTYAPGESGVIRTTMALGNLLGPQEKTIDLWLDQAPPDKPSMRLDLVVQIPNVISLEPKTVHWDIGGKPEPRTIHIVMDGGKPIHVTNVTVPEESFRYELKTLEAGKRYDLVVTPLDTKSPLLGRIQVETDCSISKYKNQQAFAQVRKPVAENVANQP</sequence>
<dbReference type="InterPro" id="IPR011467">
    <property type="entry name" value="DUF1573"/>
</dbReference>
<name>A0A934R766_9BACT</name>
<dbReference type="EMBL" id="JAENIK010000011">
    <property type="protein sequence ID" value="MBK1816690.1"/>
    <property type="molecule type" value="Genomic_DNA"/>
</dbReference>
<dbReference type="Pfam" id="PF07610">
    <property type="entry name" value="DUF1573"/>
    <property type="match status" value="1"/>
</dbReference>
<dbReference type="AlphaFoldDB" id="A0A934R766"/>
<feature type="chain" id="PRO_5036943861" evidence="1">
    <location>
        <begin position="22"/>
        <end position="234"/>
    </location>
</feature>
<protein>
    <submittedName>
        <fullName evidence="2">DUF1573 domain-containing protein</fullName>
    </submittedName>
</protein>
<proteinExistence type="predicted"/>
<evidence type="ECO:0000313" key="2">
    <source>
        <dbReference type="EMBL" id="MBK1816690.1"/>
    </source>
</evidence>
<evidence type="ECO:0000256" key="1">
    <source>
        <dbReference type="SAM" id="SignalP"/>
    </source>
</evidence>
<feature type="signal peptide" evidence="1">
    <location>
        <begin position="1"/>
        <end position="21"/>
    </location>
</feature>
<comment type="caution">
    <text evidence="2">The sequence shown here is derived from an EMBL/GenBank/DDBJ whole genome shotgun (WGS) entry which is preliminary data.</text>
</comment>
<accession>A0A934R766</accession>
<dbReference type="RefSeq" id="WP_200351619.1">
    <property type="nucleotide sequence ID" value="NZ_BAABHZ010000006.1"/>
</dbReference>
<gene>
    <name evidence="2" type="ORF">JIN84_13775</name>
</gene>
<organism evidence="2 3">
    <name type="scientific">Luteolibacter yonseiensis</name>
    <dbReference type="NCBI Taxonomy" id="1144680"/>
    <lineage>
        <taxon>Bacteria</taxon>
        <taxon>Pseudomonadati</taxon>
        <taxon>Verrucomicrobiota</taxon>
        <taxon>Verrucomicrobiia</taxon>
        <taxon>Verrucomicrobiales</taxon>
        <taxon>Verrucomicrobiaceae</taxon>
        <taxon>Luteolibacter</taxon>
    </lineage>
</organism>